<evidence type="ECO:0000256" key="5">
    <source>
        <dbReference type="ARBA" id="ARBA00022516"/>
    </source>
</evidence>
<evidence type="ECO:0000256" key="12">
    <source>
        <dbReference type="ARBA" id="ARBA00023239"/>
    </source>
</evidence>
<dbReference type="AlphaFoldDB" id="S9W136"/>
<dbReference type="RefSeq" id="XP_013023572.1">
    <property type="nucleotide sequence ID" value="XM_013168118.1"/>
</dbReference>
<dbReference type="Pfam" id="PF04387">
    <property type="entry name" value="PTPLA"/>
    <property type="match status" value="1"/>
</dbReference>
<reference evidence="15 16" key="1">
    <citation type="journal article" date="2011" name="Science">
        <title>Comparative functional genomics of the fission yeasts.</title>
        <authorList>
            <person name="Rhind N."/>
            <person name="Chen Z."/>
            <person name="Yassour M."/>
            <person name="Thompson D.A."/>
            <person name="Haas B.J."/>
            <person name="Habib N."/>
            <person name="Wapinski I."/>
            <person name="Roy S."/>
            <person name="Lin M.F."/>
            <person name="Heiman D.I."/>
            <person name="Young S.K."/>
            <person name="Furuya K."/>
            <person name="Guo Y."/>
            <person name="Pidoux A."/>
            <person name="Chen H.M."/>
            <person name="Robbertse B."/>
            <person name="Goldberg J.M."/>
            <person name="Aoki K."/>
            <person name="Bayne E.H."/>
            <person name="Berlin A.M."/>
            <person name="Desjardins C.A."/>
            <person name="Dobbs E."/>
            <person name="Dukaj L."/>
            <person name="Fan L."/>
            <person name="FitzGerald M.G."/>
            <person name="French C."/>
            <person name="Gujja S."/>
            <person name="Hansen K."/>
            <person name="Keifenheim D."/>
            <person name="Levin J.Z."/>
            <person name="Mosher R.A."/>
            <person name="Mueller C.A."/>
            <person name="Pfiffner J."/>
            <person name="Priest M."/>
            <person name="Russ C."/>
            <person name="Smialowska A."/>
            <person name="Swoboda P."/>
            <person name="Sykes S.M."/>
            <person name="Vaughn M."/>
            <person name="Vengrova S."/>
            <person name="Yoder R."/>
            <person name="Zeng Q."/>
            <person name="Allshire R."/>
            <person name="Baulcombe D."/>
            <person name="Birren B.W."/>
            <person name="Brown W."/>
            <person name="Ekwall K."/>
            <person name="Kellis M."/>
            <person name="Leatherwood J."/>
            <person name="Levin H."/>
            <person name="Margalit H."/>
            <person name="Martienssen R."/>
            <person name="Nieduszynski C.A."/>
            <person name="Spatafora J.W."/>
            <person name="Friedman N."/>
            <person name="Dalgaard J.Z."/>
            <person name="Baumann P."/>
            <person name="Niki H."/>
            <person name="Regev A."/>
            <person name="Nusbaum C."/>
        </authorList>
    </citation>
    <scope>NUCLEOTIDE SEQUENCE [LARGE SCALE GENOMIC DNA]</scope>
    <source>
        <strain evidence="16">OY26 / ATCC MYA-4695 / CBS 11777 / NBRC 106824 / NRRL Y48691</strain>
    </source>
</reference>
<keyword evidence="14" id="KW-0256">Endoplasmic reticulum</keyword>
<feature type="transmembrane region" description="Helical" evidence="14">
    <location>
        <begin position="163"/>
        <end position="189"/>
    </location>
</feature>
<gene>
    <name evidence="15" type="ORF">SPOG_04846</name>
</gene>
<sequence length="209" mass="24259">MAKPFKIQYLKLYNVLSCFLWLSVLIRAGLLWQLSGDQRVVFNETNVLVRWVQTLALAEIFHSIFGFVKSSPFTTAMQVISRLILVWGVCYLFPHIINKSSIYLFMILAWSITEVVRYAFYACNLTGAVPKFLIWLRYNTFIVLYPIGAGSEFLLVLKTFRTAWNAFFLSKIVWTAATVIYPFGFYMLYTHMMSQRRKVLKLTKKGGKA</sequence>
<dbReference type="InterPro" id="IPR007482">
    <property type="entry name" value="Tyr_Pase-like_PTPLA"/>
</dbReference>
<evidence type="ECO:0000256" key="6">
    <source>
        <dbReference type="ARBA" id="ARBA00022692"/>
    </source>
</evidence>
<dbReference type="GO" id="GO:0005789">
    <property type="term" value="C:endoplasmic reticulum membrane"/>
    <property type="evidence" value="ECO:0007669"/>
    <property type="project" value="UniProtKB-SubCell"/>
</dbReference>
<keyword evidence="8 14" id="KW-1133">Transmembrane helix</keyword>
<keyword evidence="10 14" id="KW-0472">Membrane</keyword>
<evidence type="ECO:0000256" key="14">
    <source>
        <dbReference type="RuleBase" id="RU363109"/>
    </source>
</evidence>
<feature type="transmembrane region" description="Helical" evidence="14">
    <location>
        <begin position="47"/>
        <end position="67"/>
    </location>
</feature>
<feature type="transmembrane region" description="Helical" evidence="14">
    <location>
        <begin position="79"/>
        <end position="97"/>
    </location>
</feature>
<evidence type="ECO:0000256" key="11">
    <source>
        <dbReference type="ARBA" id="ARBA00023160"/>
    </source>
</evidence>
<comment type="pathway">
    <text evidence="2 14">Lipid metabolism; fatty acid biosynthesis.</text>
</comment>
<dbReference type="GO" id="GO:0042761">
    <property type="term" value="P:very long-chain fatty acid biosynthetic process"/>
    <property type="evidence" value="ECO:0007669"/>
    <property type="project" value="TreeGrafter"/>
</dbReference>
<dbReference type="GO" id="GO:0030497">
    <property type="term" value="P:fatty acid elongation"/>
    <property type="evidence" value="ECO:0007669"/>
    <property type="project" value="TreeGrafter"/>
</dbReference>
<dbReference type="eggNOG" id="KOG3187">
    <property type="taxonomic scope" value="Eukaryota"/>
</dbReference>
<comment type="similarity">
    <text evidence="3 14">Belongs to the very long-chain fatty acids dehydratase HACD family.</text>
</comment>
<dbReference type="OrthoDB" id="46988at2759"/>
<keyword evidence="9 14" id="KW-0443">Lipid metabolism</keyword>
<feature type="transmembrane region" description="Helical" evidence="14">
    <location>
        <begin position="135"/>
        <end position="157"/>
    </location>
</feature>
<dbReference type="UniPathway" id="UPA00094"/>
<name>S9W136_SCHCR</name>
<comment type="catalytic activity">
    <reaction evidence="13 14">
        <text>a very-long-chain (3R)-3-hydroxyacyl-CoA = a very-long-chain (2E)-enoyl-CoA + H2O</text>
        <dbReference type="Rhea" id="RHEA:45812"/>
        <dbReference type="ChEBI" id="CHEBI:15377"/>
        <dbReference type="ChEBI" id="CHEBI:83728"/>
        <dbReference type="ChEBI" id="CHEBI:85440"/>
        <dbReference type="EC" id="4.2.1.134"/>
    </reaction>
</comment>
<evidence type="ECO:0000256" key="3">
    <source>
        <dbReference type="ARBA" id="ARBA00007811"/>
    </source>
</evidence>
<evidence type="ECO:0000256" key="2">
    <source>
        <dbReference type="ARBA" id="ARBA00005194"/>
    </source>
</evidence>
<dbReference type="STRING" id="653667.S9W136"/>
<evidence type="ECO:0000313" key="15">
    <source>
        <dbReference type="EMBL" id="EPY52189.1"/>
    </source>
</evidence>
<comment type="subcellular location">
    <subcellularLocation>
        <location evidence="14">Endoplasmic reticulum membrane</location>
        <topology evidence="14">Multi-pass membrane protein</topology>
    </subcellularLocation>
    <subcellularLocation>
        <location evidence="1">Membrane</location>
        <topology evidence="1">Multi-pass membrane protein</topology>
    </subcellularLocation>
</comment>
<evidence type="ECO:0000256" key="10">
    <source>
        <dbReference type="ARBA" id="ARBA00023136"/>
    </source>
</evidence>
<dbReference type="EC" id="4.2.1.134" evidence="4 14"/>
<evidence type="ECO:0000256" key="1">
    <source>
        <dbReference type="ARBA" id="ARBA00004141"/>
    </source>
</evidence>
<dbReference type="Proteomes" id="UP000015464">
    <property type="component" value="Unassembled WGS sequence"/>
</dbReference>
<dbReference type="OMA" id="WSYILWQ"/>
<keyword evidence="5 14" id="KW-0444">Lipid biosynthesis</keyword>
<comment type="function">
    <text evidence="14">Catalyzes the third of the four reactions of the long-chain fatty acids elongation cycle. This endoplasmic reticulum-bound enzymatic process, allows the addition of two carbons to the chain of long- and very long-chain fatty acids/VLCFAs per cycle. This enzyme catalyzes the dehydration of the 3-hydroxyacyl-CoA intermediate into trans-2,3-enoyl-CoA, within each cycle of fatty acid elongation. Thereby, it participates to the production of VLCFAs of different chain lengths that are involved in multiple biological processes as precursors of membrane lipids and lipid mediators.</text>
</comment>
<evidence type="ECO:0000256" key="8">
    <source>
        <dbReference type="ARBA" id="ARBA00022989"/>
    </source>
</evidence>
<evidence type="ECO:0000256" key="7">
    <source>
        <dbReference type="ARBA" id="ARBA00022832"/>
    </source>
</evidence>
<evidence type="ECO:0000313" key="16">
    <source>
        <dbReference type="Proteomes" id="UP000015464"/>
    </source>
</evidence>
<keyword evidence="6 14" id="KW-0812">Transmembrane</keyword>
<keyword evidence="16" id="KW-1185">Reference proteome</keyword>
<dbReference type="GO" id="GO:0102158">
    <property type="term" value="F:very-long-chain (3R)-3-hydroxyacyl-CoA dehydratase activity"/>
    <property type="evidence" value="ECO:0007669"/>
    <property type="project" value="UniProtKB-EC"/>
</dbReference>
<organism evidence="15 16">
    <name type="scientific">Schizosaccharomyces cryophilus (strain OY26 / ATCC MYA-4695 / CBS 11777 / NBRC 106824 / NRRL Y48691)</name>
    <name type="common">Fission yeast</name>
    <dbReference type="NCBI Taxonomy" id="653667"/>
    <lineage>
        <taxon>Eukaryota</taxon>
        <taxon>Fungi</taxon>
        <taxon>Dikarya</taxon>
        <taxon>Ascomycota</taxon>
        <taxon>Taphrinomycotina</taxon>
        <taxon>Schizosaccharomycetes</taxon>
        <taxon>Schizosaccharomycetales</taxon>
        <taxon>Schizosaccharomycetaceae</taxon>
        <taxon>Schizosaccharomyces</taxon>
    </lineage>
</organism>
<dbReference type="PANTHER" id="PTHR11035:SF3">
    <property type="entry name" value="VERY-LONG-CHAIN (3R)-3-HYDROXYACYL-COA DEHYDRATASE"/>
    <property type="match status" value="1"/>
</dbReference>
<evidence type="ECO:0000256" key="4">
    <source>
        <dbReference type="ARBA" id="ARBA00013122"/>
    </source>
</evidence>
<dbReference type="GeneID" id="25039159"/>
<dbReference type="PANTHER" id="PTHR11035">
    <property type="entry name" value="VERY-LONG-CHAIN (3R)-3-HYDROXYACYL-COA DEHYDRATASE"/>
    <property type="match status" value="1"/>
</dbReference>
<keyword evidence="12 14" id="KW-0456">Lyase</keyword>
<feature type="transmembrane region" description="Helical" evidence="14">
    <location>
        <begin position="103"/>
        <end position="123"/>
    </location>
</feature>
<proteinExistence type="inferred from homology"/>
<dbReference type="HOGENOM" id="CLU_034302_6_1_1"/>
<keyword evidence="7 14" id="KW-0276">Fatty acid metabolism</keyword>
<protein>
    <recommendedName>
        <fullName evidence="4 14">Very-long-chain (3R)-3-hydroxyacyl-CoA dehydratase</fullName>
        <ecNumber evidence="4 14">4.2.1.134</ecNumber>
    </recommendedName>
</protein>
<evidence type="ECO:0000256" key="13">
    <source>
        <dbReference type="ARBA" id="ARBA00036671"/>
    </source>
</evidence>
<dbReference type="GO" id="GO:0030148">
    <property type="term" value="P:sphingolipid biosynthetic process"/>
    <property type="evidence" value="ECO:0007669"/>
    <property type="project" value="TreeGrafter"/>
</dbReference>
<keyword evidence="11 14" id="KW-0275">Fatty acid biosynthesis</keyword>
<dbReference type="EMBL" id="KE546990">
    <property type="protein sequence ID" value="EPY52189.1"/>
    <property type="molecule type" value="Genomic_DNA"/>
</dbReference>
<evidence type="ECO:0000256" key="9">
    <source>
        <dbReference type="ARBA" id="ARBA00023098"/>
    </source>
</evidence>
<feature type="transmembrane region" description="Helical" evidence="14">
    <location>
        <begin position="12"/>
        <end position="35"/>
    </location>
</feature>
<accession>S9W136</accession>